<gene>
    <name evidence="3" type="ORF">ACFFLS_04475</name>
</gene>
<keyword evidence="3" id="KW-0808">Transferase</keyword>
<feature type="transmembrane region" description="Helical" evidence="1">
    <location>
        <begin position="12"/>
        <end position="29"/>
    </location>
</feature>
<feature type="transmembrane region" description="Helical" evidence="1">
    <location>
        <begin position="206"/>
        <end position="224"/>
    </location>
</feature>
<keyword evidence="4" id="KW-1185">Reference proteome</keyword>
<dbReference type="InterPro" id="IPR002656">
    <property type="entry name" value="Acyl_transf_3_dom"/>
</dbReference>
<comment type="caution">
    <text evidence="3">The sequence shown here is derived from an EMBL/GenBank/DDBJ whole genome shotgun (WGS) entry which is preliminary data.</text>
</comment>
<dbReference type="PANTHER" id="PTHR23028">
    <property type="entry name" value="ACETYLTRANSFERASE"/>
    <property type="match status" value="1"/>
</dbReference>
<feature type="domain" description="Acyltransferase 3" evidence="2">
    <location>
        <begin position="4"/>
        <end position="335"/>
    </location>
</feature>
<evidence type="ECO:0000256" key="1">
    <source>
        <dbReference type="SAM" id="Phobius"/>
    </source>
</evidence>
<name>A0ABV6BLG1_9FLAO</name>
<keyword evidence="1" id="KW-1133">Transmembrane helix</keyword>
<reference evidence="3 4" key="1">
    <citation type="submission" date="2024-09" db="EMBL/GenBank/DDBJ databases">
        <authorList>
            <person name="Sun Q."/>
            <person name="Mori K."/>
        </authorList>
    </citation>
    <scope>NUCLEOTIDE SEQUENCE [LARGE SCALE GENOMIC DNA]</scope>
    <source>
        <strain evidence="3 4">CGMCC 1.12926</strain>
    </source>
</reference>
<evidence type="ECO:0000259" key="2">
    <source>
        <dbReference type="Pfam" id="PF01757"/>
    </source>
</evidence>
<feature type="transmembrane region" description="Helical" evidence="1">
    <location>
        <begin position="236"/>
        <end position="262"/>
    </location>
</feature>
<proteinExistence type="predicted"/>
<feature type="transmembrane region" description="Helical" evidence="1">
    <location>
        <begin position="317"/>
        <end position="339"/>
    </location>
</feature>
<evidence type="ECO:0000313" key="3">
    <source>
        <dbReference type="EMBL" id="MFC0076280.1"/>
    </source>
</evidence>
<dbReference type="RefSeq" id="WP_379683999.1">
    <property type="nucleotide sequence ID" value="NZ_JBHLYW010000005.1"/>
</dbReference>
<dbReference type="InterPro" id="IPR050879">
    <property type="entry name" value="Acyltransferase_3"/>
</dbReference>
<feature type="transmembrane region" description="Helical" evidence="1">
    <location>
        <begin position="156"/>
        <end position="175"/>
    </location>
</feature>
<feature type="transmembrane region" description="Helical" evidence="1">
    <location>
        <begin position="78"/>
        <end position="97"/>
    </location>
</feature>
<accession>A0ABV6BLG1</accession>
<protein>
    <submittedName>
        <fullName evidence="3">Acyltransferase family protein</fullName>
        <ecNumber evidence="3">2.3.-.-</ecNumber>
    </submittedName>
</protein>
<sequence>MRYNYLEGLRGYMALWVFFYHASGFLPQTKTQNKFLSFFSDASLPVIVFIILSGFVTHLLLQKNESYFVFLKRRALRLFPIYLVCLIISLLLLKFSLNTLEQIPFESSKIYGRIKLIETYYNSNKTLNIFSHLTLSHGIFPENRFPFTYTIMGQSWSLTLEWQFYILIPFLYYFLNKKNVVQNGIIIALFVLVALFSRNYITQPSFLPNMIAFFLIGYFSVPLFKKFESSNNKNIFIFLGIIGLLYYFKNWMISCLILIWAITLYFQRNKNIFFDTIFGGRIIQFIGKISYSLYCIHMIVLIVLINVLQKLDIGSDTLYSISVLFGGVIFSLLISHLTYKYIELYFINLGKVKYNSDLTTKI</sequence>
<feature type="transmembrane region" description="Helical" evidence="1">
    <location>
        <begin position="35"/>
        <end position="57"/>
    </location>
</feature>
<keyword evidence="1" id="KW-0472">Membrane</keyword>
<dbReference type="EMBL" id="JBHLYW010000005">
    <property type="protein sequence ID" value="MFC0076280.1"/>
    <property type="molecule type" value="Genomic_DNA"/>
</dbReference>
<evidence type="ECO:0000313" key="4">
    <source>
        <dbReference type="Proteomes" id="UP001589734"/>
    </source>
</evidence>
<dbReference type="EC" id="2.3.-.-" evidence="3"/>
<dbReference type="Proteomes" id="UP001589734">
    <property type="component" value="Unassembled WGS sequence"/>
</dbReference>
<dbReference type="Pfam" id="PF01757">
    <property type="entry name" value="Acyl_transf_3"/>
    <property type="match status" value="1"/>
</dbReference>
<organism evidence="3 4">
    <name type="scientific">Flavobacterium procerum</name>
    <dbReference type="NCBI Taxonomy" id="1455569"/>
    <lineage>
        <taxon>Bacteria</taxon>
        <taxon>Pseudomonadati</taxon>
        <taxon>Bacteroidota</taxon>
        <taxon>Flavobacteriia</taxon>
        <taxon>Flavobacteriales</taxon>
        <taxon>Flavobacteriaceae</taxon>
        <taxon>Flavobacterium</taxon>
    </lineage>
</organism>
<dbReference type="GO" id="GO:0016746">
    <property type="term" value="F:acyltransferase activity"/>
    <property type="evidence" value="ECO:0007669"/>
    <property type="project" value="UniProtKB-KW"/>
</dbReference>
<feature type="transmembrane region" description="Helical" evidence="1">
    <location>
        <begin position="180"/>
        <end position="200"/>
    </location>
</feature>
<keyword evidence="1" id="KW-0812">Transmembrane</keyword>
<keyword evidence="3" id="KW-0012">Acyltransferase</keyword>
<feature type="transmembrane region" description="Helical" evidence="1">
    <location>
        <begin position="282"/>
        <end position="305"/>
    </location>
</feature>